<dbReference type="EMBL" id="KV425625">
    <property type="protein sequence ID" value="KZT20126.1"/>
    <property type="molecule type" value="Genomic_DNA"/>
</dbReference>
<dbReference type="OrthoDB" id="3323237at2759"/>
<dbReference type="InParanoid" id="A0A165NUH7"/>
<gene>
    <name evidence="1" type="ORF">NEOLEDRAFT_1182765</name>
</gene>
<dbReference type="Proteomes" id="UP000076761">
    <property type="component" value="Unassembled WGS sequence"/>
</dbReference>
<proteinExistence type="predicted"/>
<organism evidence="1 2">
    <name type="scientific">Neolentinus lepideus HHB14362 ss-1</name>
    <dbReference type="NCBI Taxonomy" id="1314782"/>
    <lineage>
        <taxon>Eukaryota</taxon>
        <taxon>Fungi</taxon>
        <taxon>Dikarya</taxon>
        <taxon>Basidiomycota</taxon>
        <taxon>Agaricomycotina</taxon>
        <taxon>Agaricomycetes</taxon>
        <taxon>Gloeophyllales</taxon>
        <taxon>Gloeophyllaceae</taxon>
        <taxon>Neolentinus</taxon>
    </lineage>
</organism>
<reference evidence="1 2" key="1">
    <citation type="journal article" date="2016" name="Mol. Biol. Evol.">
        <title>Comparative Genomics of Early-Diverging Mushroom-Forming Fungi Provides Insights into the Origins of Lignocellulose Decay Capabilities.</title>
        <authorList>
            <person name="Nagy L.G."/>
            <person name="Riley R."/>
            <person name="Tritt A."/>
            <person name="Adam C."/>
            <person name="Daum C."/>
            <person name="Floudas D."/>
            <person name="Sun H."/>
            <person name="Yadav J.S."/>
            <person name="Pangilinan J."/>
            <person name="Larsson K.H."/>
            <person name="Matsuura K."/>
            <person name="Barry K."/>
            <person name="Labutti K."/>
            <person name="Kuo R."/>
            <person name="Ohm R.A."/>
            <person name="Bhattacharya S.S."/>
            <person name="Shirouzu T."/>
            <person name="Yoshinaga Y."/>
            <person name="Martin F.M."/>
            <person name="Grigoriev I.V."/>
            <person name="Hibbett D.S."/>
        </authorList>
    </citation>
    <scope>NUCLEOTIDE SEQUENCE [LARGE SCALE GENOMIC DNA]</scope>
    <source>
        <strain evidence="1 2">HHB14362 ss-1</strain>
    </source>
</reference>
<evidence type="ECO:0000313" key="1">
    <source>
        <dbReference type="EMBL" id="KZT20126.1"/>
    </source>
</evidence>
<accession>A0A165NUH7</accession>
<evidence type="ECO:0000313" key="2">
    <source>
        <dbReference type="Proteomes" id="UP000076761"/>
    </source>
</evidence>
<dbReference type="AlphaFoldDB" id="A0A165NUH7"/>
<protein>
    <submittedName>
        <fullName evidence="1">Uncharacterized protein</fullName>
    </submittedName>
</protein>
<sequence>MPTRARQAVDVLDSAIAGPSMGDKRQHDGGEEVSVPKRLHFQVPDNRVFDANDPPQLLGVVASIPTRPPPPPSAHSGFEDCSLQEHVTAMEACQAHLEAHIGMLEHNGQVFQAWVAAQQYENQVFHRALEAQAMELREMVAALTRTIDQGMHSFFFYCRSC</sequence>
<keyword evidence="2" id="KW-1185">Reference proteome</keyword>
<name>A0A165NUH7_9AGAM</name>